<accession>A0ABX9YCR7</accession>
<dbReference type="Gene3D" id="1.10.10.2830">
    <property type="match status" value="1"/>
</dbReference>
<dbReference type="SUPFAM" id="SSF110849">
    <property type="entry name" value="ParB/Sulfiredoxin"/>
    <property type="match status" value="1"/>
</dbReference>
<keyword evidence="5" id="KW-1185">Reference proteome</keyword>
<evidence type="ECO:0000313" key="5">
    <source>
        <dbReference type="Proteomes" id="UP000281098"/>
    </source>
</evidence>
<dbReference type="EMBL" id="QTPM01000093">
    <property type="protein sequence ID" value="RQY78980.1"/>
    <property type="molecule type" value="Genomic_DNA"/>
</dbReference>
<reference evidence="4 5" key="1">
    <citation type="submission" date="2018-08" db="EMBL/GenBank/DDBJ databases">
        <title>Comparative analysis of Burkholderia isolates from Puerto Rico.</title>
        <authorList>
            <person name="Hall C."/>
            <person name="Sahl J."/>
            <person name="Wagner D."/>
        </authorList>
    </citation>
    <scope>NUCLEOTIDE SEQUENCE [LARGE SCALE GENOMIC DNA]</scope>
    <source>
        <strain evidence="4 5">Bp8966</strain>
    </source>
</reference>
<dbReference type="Proteomes" id="UP000281098">
    <property type="component" value="Unassembled WGS sequence"/>
</dbReference>
<comment type="caution">
    <text evidence="4">The sequence shown here is derived from an EMBL/GenBank/DDBJ whole genome shotgun (WGS) entry which is preliminary data.</text>
</comment>
<proteinExistence type="predicted"/>
<dbReference type="InterPro" id="IPR003115">
    <property type="entry name" value="ParB_N"/>
</dbReference>
<gene>
    <name evidence="4" type="ORF">DF017_35480</name>
</gene>
<dbReference type="SUPFAM" id="SSF109709">
    <property type="entry name" value="KorB DNA-binding domain-like"/>
    <property type="match status" value="1"/>
</dbReference>
<feature type="coiled-coil region" evidence="1">
    <location>
        <begin position="327"/>
        <end position="354"/>
    </location>
</feature>
<organism evidence="4 5">
    <name type="scientific">Burkholderia stagnalis</name>
    <dbReference type="NCBI Taxonomy" id="1503054"/>
    <lineage>
        <taxon>Bacteria</taxon>
        <taxon>Pseudomonadati</taxon>
        <taxon>Pseudomonadota</taxon>
        <taxon>Betaproteobacteria</taxon>
        <taxon>Burkholderiales</taxon>
        <taxon>Burkholderiaceae</taxon>
        <taxon>Burkholderia</taxon>
        <taxon>Burkholderia cepacia complex</taxon>
    </lineage>
</organism>
<evidence type="ECO:0000256" key="2">
    <source>
        <dbReference type="SAM" id="MobiDB-lite"/>
    </source>
</evidence>
<dbReference type="InterPro" id="IPR050336">
    <property type="entry name" value="Chromosome_partition/occlusion"/>
</dbReference>
<dbReference type="InterPro" id="IPR036086">
    <property type="entry name" value="ParB/Sulfiredoxin_sf"/>
</dbReference>
<evidence type="ECO:0000256" key="1">
    <source>
        <dbReference type="SAM" id="Coils"/>
    </source>
</evidence>
<evidence type="ECO:0000259" key="3">
    <source>
        <dbReference type="SMART" id="SM00470"/>
    </source>
</evidence>
<protein>
    <submittedName>
        <fullName evidence="4">Nuclease</fullName>
    </submittedName>
</protein>
<evidence type="ECO:0000313" key="4">
    <source>
        <dbReference type="EMBL" id="RQY78980.1"/>
    </source>
</evidence>
<dbReference type="PANTHER" id="PTHR33375">
    <property type="entry name" value="CHROMOSOME-PARTITIONING PROTEIN PARB-RELATED"/>
    <property type="match status" value="1"/>
</dbReference>
<dbReference type="CDD" id="cd16406">
    <property type="entry name" value="ParB_N_like"/>
    <property type="match status" value="1"/>
</dbReference>
<feature type="region of interest" description="Disordered" evidence="2">
    <location>
        <begin position="693"/>
        <end position="767"/>
    </location>
</feature>
<feature type="compositionally biased region" description="Acidic residues" evidence="2">
    <location>
        <begin position="695"/>
        <end position="704"/>
    </location>
</feature>
<dbReference type="RefSeq" id="WP_124759687.1">
    <property type="nucleotide sequence ID" value="NZ_QTPM01000093.1"/>
</dbReference>
<dbReference type="SMART" id="SM00470">
    <property type="entry name" value="ParB"/>
    <property type="match status" value="1"/>
</dbReference>
<name>A0ABX9YCR7_9BURK</name>
<feature type="domain" description="ParB-like N-terminal" evidence="3">
    <location>
        <begin position="33"/>
        <end position="134"/>
    </location>
</feature>
<dbReference type="PANTHER" id="PTHR33375:SF7">
    <property type="entry name" value="CHROMOSOME 2-PARTITIONING PROTEIN PARB-RELATED"/>
    <property type="match status" value="1"/>
</dbReference>
<sequence length="767" mass="84477">MQTVIAQATDVNATDNAHTVDRPIALKAGAGEVLIPLKRLVASPYNQRRTKRDPATIEAIADNILAVNLLQNLVVHPMKVAAKKAQTYGVDAGETRRLALLLNVDRGHITLDFEVRCMVISEAEAILASASENDLRVPPHPADQFYAYKALADEGRSPEFIATVFKVSPKTVAGHLKLANVSPKLFELFASDVIKLDQIKALAITDDHERQEAAWFGAKGHWNQSANALRTVLKGDKLSFGDRMVRFVSVAAYEAAGGLVERDLFAAQDDGFIVNRDLLSRLFDEKIAGTVETIKAEGWTWVEARPKFDYDDRNQFTQLYAKPIPFSAEEKAKYEEMERHANELNDKIEASDDAEEGDAAYLSDEDRGKLEAECDELYAVIHEMDDRDGQFTPDQMKVSGAIITVGHDGELEIVRGLIRREDRAEARAMMEEAGQSVPRSLTKKVKGVHSEKLLLNLTAHRTAAVQSALVVDANVALVVVVHRLVLEFVYDRYSDLSAARIMEEQPMNSMDRAAPGIEKLPQYDQLSLSVLAVTRVLPKNPNELFGWLLEQSQTALLNILAVCTALSLNGVSRTEEAHPINTIAGALELDLSAYWKPTRESYFDHVSKDRIAAIVSEVVSKEQGARIAKMKKGEAAQEAEKLLADKNWLPEFMAAAEVRETRHYCRPDEDDDEADVDAVDASDEQAMVLATDPISESEPDDDDIPLANSDQAAWPFPKSTDFVASAPKPSIEPQSDSETDDGGDAQRVAWPFPMPNGTAVTAARLAA</sequence>
<keyword evidence="1" id="KW-0175">Coiled coil</keyword>